<dbReference type="GO" id="GO:0005840">
    <property type="term" value="C:ribosome"/>
    <property type="evidence" value="ECO:0007669"/>
    <property type="project" value="UniProtKB-KW"/>
</dbReference>
<organism evidence="1">
    <name type="scientific">Hagenia abyssinica</name>
    <dbReference type="NCBI Taxonomy" id="57921"/>
    <lineage>
        <taxon>Eukaryota</taxon>
        <taxon>Viridiplantae</taxon>
        <taxon>Streptophyta</taxon>
        <taxon>Embryophyta</taxon>
        <taxon>Tracheophyta</taxon>
        <taxon>Spermatophyta</taxon>
        <taxon>Magnoliopsida</taxon>
        <taxon>eudicotyledons</taxon>
        <taxon>Gunneridae</taxon>
        <taxon>Pentapetalae</taxon>
        <taxon>rosids</taxon>
        <taxon>fabids</taxon>
        <taxon>Rosales</taxon>
        <taxon>Rosaceae</taxon>
        <taxon>Rosoideae</taxon>
        <taxon>Sanguisorbeae</taxon>
        <taxon>Agrimoniinae</taxon>
        <taxon>Hagenia</taxon>
    </lineage>
</organism>
<gene>
    <name evidence="1" type="primary">rps16</name>
</gene>
<dbReference type="AlphaFoldDB" id="A0A1B2FKK0"/>
<sequence>MKYQKGFSFELFQSYPT</sequence>
<keyword evidence="1" id="KW-0150">Chloroplast</keyword>
<evidence type="ECO:0000313" key="1">
    <source>
        <dbReference type="EMBL" id="ANY93354.1"/>
    </source>
</evidence>
<proteinExistence type="predicted"/>
<name>A0A1B2FKK0_9ROSA</name>
<reference evidence="1" key="1">
    <citation type="submission" date="2016-03" db="EMBL/GenBank/DDBJ databases">
        <title>Complete chloroplast genome sequences of Hagenia abyssinica: genome structure, gene content and comparative analysis.</title>
        <authorList>
            <person name="Gichira A.W."/>
            <person name="Li Z.-Z."/>
            <person name="Long Z.-C."/>
            <person name="Hu G.-W."/>
            <person name="Chen J.-M."/>
            <person name="Wang Q.-F."/>
        </authorList>
    </citation>
    <scope>NUCLEOTIDE SEQUENCE</scope>
</reference>
<accession>A0A1B2FKK0</accession>
<keyword evidence="1" id="KW-0687">Ribonucleoprotein</keyword>
<dbReference type="EMBL" id="KX008604">
    <property type="protein sequence ID" value="ANY93354.1"/>
    <property type="molecule type" value="Genomic_DNA"/>
</dbReference>
<geneLocation type="chloroplast" evidence="1"/>
<keyword evidence="1" id="KW-0689">Ribosomal protein</keyword>
<keyword evidence="1" id="KW-0934">Plastid</keyword>
<protein>
    <submittedName>
        <fullName evidence="1">Ribosomal protein S16</fullName>
    </submittedName>
</protein>